<dbReference type="PRINTS" id="PR00320">
    <property type="entry name" value="GPROTEINBRPT"/>
</dbReference>
<feature type="repeat" description="WD" evidence="7">
    <location>
        <begin position="265"/>
        <end position="301"/>
    </location>
</feature>
<dbReference type="PANTHER" id="PTHR19877:SF13">
    <property type="entry name" value="SERINE-THREONINE KINASE RECEPTOR-ASSOCIATED PROTEIN"/>
    <property type="match status" value="1"/>
</dbReference>
<dbReference type="VEuPathDB" id="FungiDB:TAPDE_002346"/>
<dbReference type="InterPro" id="IPR020472">
    <property type="entry name" value="WD40_PAC1"/>
</dbReference>
<evidence type="ECO:0000256" key="1">
    <source>
        <dbReference type="ARBA" id="ARBA00022574"/>
    </source>
</evidence>
<dbReference type="EMBL" id="CAHR02000080">
    <property type="protein sequence ID" value="CCG82326.1"/>
    <property type="molecule type" value="Genomic_DNA"/>
</dbReference>
<dbReference type="CDD" id="cd00200">
    <property type="entry name" value="WD40"/>
    <property type="match status" value="1"/>
</dbReference>
<keyword evidence="3" id="KW-0677">Repeat</keyword>
<dbReference type="Proteomes" id="UP000013776">
    <property type="component" value="Unassembled WGS sequence"/>
</dbReference>
<dbReference type="PANTHER" id="PTHR19877">
    <property type="entry name" value="EUKARYOTIC TRANSLATION INITIATION FACTOR 3 SUBUNIT I"/>
    <property type="match status" value="1"/>
</dbReference>
<dbReference type="GO" id="GO:0032797">
    <property type="term" value="C:SMN complex"/>
    <property type="evidence" value="ECO:0007669"/>
    <property type="project" value="TreeGrafter"/>
</dbReference>
<keyword evidence="4" id="KW-0508">mRNA splicing</keyword>
<comment type="similarity">
    <text evidence="5">Belongs to the WD repeat STRAP family.</text>
</comment>
<dbReference type="InterPro" id="IPR015943">
    <property type="entry name" value="WD40/YVTN_repeat-like_dom_sf"/>
</dbReference>
<dbReference type="SUPFAM" id="SSF50978">
    <property type="entry name" value="WD40 repeat-like"/>
    <property type="match status" value="1"/>
</dbReference>
<dbReference type="SMART" id="SM00320">
    <property type="entry name" value="WD40"/>
    <property type="match status" value="6"/>
</dbReference>
<dbReference type="InterPro" id="IPR036322">
    <property type="entry name" value="WD40_repeat_dom_sf"/>
</dbReference>
<dbReference type="AlphaFoldDB" id="R4X9C1"/>
<gene>
    <name evidence="8" type="ORF">TAPDE_002346</name>
</gene>
<keyword evidence="1 7" id="KW-0853">WD repeat</keyword>
<keyword evidence="2" id="KW-0507">mRNA processing</keyword>
<dbReference type="STRING" id="1097556.R4X9C1"/>
<evidence type="ECO:0000256" key="5">
    <source>
        <dbReference type="ARBA" id="ARBA00038394"/>
    </source>
</evidence>
<feature type="repeat" description="WD" evidence="7">
    <location>
        <begin position="97"/>
        <end position="138"/>
    </location>
</feature>
<proteinExistence type="inferred from homology"/>
<sequence>MKKEIATSARVTPLTCSGHTRPVTYLHFAGEVFISACKDGNPMLRDGTTGDWIGTFLGHKGSTWSAKLSRDAEKAVTGSADFSAKVWDTFTGQVLQSYSHDHIVRSVAFNSDASMICTGGYEKKVRIFDTRSNSATHEFLGHEGNIKSVVWDSRPEAQDNIVISAADDKTVRYWDIRAQKQIDSWTAPANITSLEQGQQFLTVTAGQTIHFIDPASHEIRKKITTDYDVSSVSLNPEGTRFITGGTTELWVRVYDYEAAKELEVYKGHHGPIHTVSYSPDGGLYATGSEDGTIRLWKAASGPYGLWN</sequence>
<dbReference type="GO" id="GO:0000387">
    <property type="term" value="P:spliceosomal snRNP assembly"/>
    <property type="evidence" value="ECO:0007669"/>
    <property type="project" value="TreeGrafter"/>
</dbReference>
<evidence type="ECO:0000256" key="4">
    <source>
        <dbReference type="ARBA" id="ARBA00023187"/>
    </source>
</evidence>
<reference evidence="8 9" key="1">
    <citation type="journal article" date="2013" name="MBio">
        <title>Genome sequencing of the plant pathogen Taphrina deformans, the causal agent of peach leaf curl.</title>
        <authorList>
            <person name="Cisse O.H."/>
            <person name="Almeida J.M.G.C.F."/>
            <person name="Fonseca A."/>
            <person name="Kumar A.A."/>
            <person name="Salojaervi J."/>
            <person name="Overmyer K."/>
            <person name="Hauser P.M."/>
            <person name="Pagni M."/>
        </authorList>
    </citation>
    <scope>NUCLEOTIDE SEQUENCE [LARGE SCALE GENOMIC DNA]</scope>
    <source>
        <strain evidence="9">PYCC 5710 / ATCC 11124 / CBS 356.35 / IMI 108563 / JCM 9778 / NBRC 8474</strain>
    </source>
</reference>
<dbReference type="PROSITE" id="PS50082">
    <property type="entry name" value="WD_REPEATS_2"/>
    <property type="match status" value="4"/>
</dbReference>
<protein>
    <recommendedName>
        <fullName evidence="6">Serine-threonine kinase receptor-associated protein</fullName>
    </recommendedName>
</protein>
<evidence type="ECO:0000313" key="9">
    <source>
        <dbReference type="Proteomes" id="UP000013776"/>
    </source>
</evidence>
<dbReference type="InterPro" id="IPR001680">
    <property type="entry name" value="WD40_rpt"/>
</dbReference>
<dbReference type="PROSITE" id="PS50294">
    <property type="entry name" value="WD_REPEATS_REGION"/>
    <property type="match status" value="3"/>
</dbReference>
<dbReference type="Pfam" id="PF00400">
    <property type="entry name" value="WD40"/>
    <property type="match status" value="4"/>
</dbReference>
<accession>R4X9C1</accession>
<dbReference type="GO" id="GO:0003723">
    <property type="term" value="F:RNA binding"/>
    <property type="evidence" value="ECO:0007669"/>
    <property type="project" value="TreeGrafter"/>
</dbReference>
<evidence type="ECO:0000256" key="6">
    <source>
        <dbReference type="ARBA" id="ARBA00040390"/>
    </source>
</evidence>
<dbReference type="eggNOG" id="KOG0278">
    <property type="taxonomic scope" value="Eukaryota"/>
</dbReference>
<keyword evidence="9" id="KW-1185">Reference proteome</keyword>
<feature type="repeat" description="WD" evidence="7">
    <location>
        <begin position="56"/>
        <end position="97"/>
    </location>
</feature>
<organism evidence="8 9">
    <name type="scientific">Taphrina deformans (strain PYCC 5710 / ATCC 11124 / CBS 356.35 / IMI 108563 / JCM 9778 / NBRC 8474)</name>
    <name type="common">Peach leaf curl fungus</name>
    <name type="synonym">Lalaria deformans</name>
    <dbReference type="NCBI Taxonomy" id="1097556"/>
    <lineage>
        <taxon>Eukaryota</taxon>
        <taxon>Fungi</taxon>
        <taxon>Dikarya</taxon>
        <taxon>Ascomycota</taxon>
        <taxon>Taphrinomycotina</taxon>
        <taxon>Taphrinomycetes</taxon>
        <taxon>Taphrinales</taxon>
        <taxon>Taphrinaceae</taxon>
        <taxon>Taphrina</taxon>
    </lineage>
</organism>
<name>R4X9C1_TAPDE</name>
<dbReference type="OrthoDB" id="408728at2759"/>
<feature type="repeat" description="WD" evidence="7">
    <location>
        <begin position="139"/>
        <end position="184"/>
    </location>
</feature>
<evidence type="ECO:0000313" key="8">
    <source>
        <dbReference type="EMBL" id="CCG82326.1"/>
    </source>
</evidence>
<evidence type="ECO:0000256" key="3">
    <source>
        <dbReference type="ARBA" id="ARBA00022737"/>
    </source>
</evidence>
<comment type="caution">
    <text evidence="8">The sequence shown here is derived from an EMBL/GenBank/DDBJ whole genome shotgun (WGS) entry which is preliminary data.</text>
</comment>
<dbReference type="Gene3D" id="2.130.10.10">
    <property type="entry name" value="YVTN repeat-like/Quinoprotein amine dehydrogenase"/>
    <property type="match status" value="2"/>
</dbReference>
<evidence type="ECO:0000256" key="7">
    <source>
        <dbReference type="PROSITE-ProRule" id="PRU00221"/>
    </source>
</evidence>
<evidence type="ECO:0000256" key="2">
    <source>
        <dbReference type="ARBA" id="ARBA00022664"/>
    </source>
</evidence>